<evidence type="ECO:0000313" key="3">
    <source>
        <dbReference type="Proteomes" id="UP001190700"/>
    </source>
</evidence>
<gene>
    <name evidence="2" type="ORF">CYMTET_43423</name>
</gene>
<feature type="region of interest" description="Disordered" evidence="1">
    <location>
        <begin position="1"/>
        <end position="148"/>
    </location>
</feature>
<feature type="compositionally biased region" description="Low complexity" evidence="1">
    <location>
        <begin position="132"/>
        <end position="148"/>
    </location>
</feature>
<accession>A0AAE0EZZ7</accession>
<feature type="compositionally biased region" description="Polar residues" evidence="1">
    <location>
        <begin position="1"/>
        <end position="17"/>
    </location>
</feature>
<proteinExistence type="predicted"/>
<keyword evidence="3" id="KW-1185">Reference proteome</keyword>
<evidence type="ECO:0000313" key="2">
    <source>
        <dbReference type="EMBL" id="KAK3247071.1"/>
    </source>
</evidence>
<organism evidence="2 3">
    <name type="scientific">Cymbomonas tetramitiformis</name>
    <dbReference type="NCBI Taxonomy" id="36881"/>
    <lineage>
        <taxon>Eukaryota</taxon>
        <taxon>Viridiplantae</taxon>
        <taxon>Chlorophyta</taxon>
        <taxon>Pyramimonadophyceae</taxon>
        <taxon>Pyramimonadales</taxon>
        <taxon>Pyramimonadaceae</taxon>
        <taxon>Cymbomonas</taxon>
    </lineage>
</organism>
<dbReference type="EMBL" id="LGRX02029246">
    <property type="protein sequence ID" value="KAK3247071.1"/>
    <property type="molecule type" value="Genomic_DNA"/>
</dbReference>
<feature type="compositionally biased region" description="Polar residues" evidence="1">
    <location>
        <begin position="108"/>
        <end position="124"/>
    </location>
</feature>
<comment type="caution">
    <text evidence="2">The sequence shown here is derived from an EMBL/GenBank/DDBJ whole genome shotgun (WGS) entry which is preliminary data.</text>
</comment>
<sequence>MLSPRNSQPCSASNLGPTQHEAPLIQEQPMGQQEQRHAALSALPHCHCDSSDRVATQAPVEDGRGVAAAADSDTFSSSGLPDISRTEPPAQPPELSNLGYPSGLPEMSSPNHSSGLPDVSSPTRFSGPPDVLSSEPSSGPLDGPSSDCRSASASRSWHLWDLFAADQDVLVLVLVCLGPKARALLACTCATGLAASYHPFFLRNICFASCQKITEIDLRNAVYCPSSLLPAPLPPRCPDTSAVDTPMP</sequence>
<protein>
    <submittedName>
        <fullName evidence="2">Uncharacterized protein</fullName>
    </submittedName>
</protein>
<reference evidence="2 3" key="1">
    <citation type="journal article" date="2015" name="Genome Biol. Evol.">
        <title>Comparative Genomics of a Bacterivorous Green Alga Reveals Evolutionary Causalities and Consequences of Phago-Mixotrophic Mode of Nutrition.</title>
        <authorList>
            <person name="Burns J.A."/>
            <person name="Paasch A."/>
            <person name="Narechania A."/>
            <person name="Kim E."/>
        </authorList>
    </citation>
    <scope>NUCLEOTIDE SEQUENCE [LARGE SCALE GENOMIC DNA]</scope>
    <source>
        <strain evidence="2 3">PLY_AMNH</strain>
    </source>
</reference>
<feature type="compositionally biased region" description="Low complexity" evidence="1">
    <location>
        <begin position="67"/>
        <end position="78"/>
    </location>
</feature>
<name>A0AAE0EZZ7_9CHLO</name>
<dbReference type="Proteomes" id="UP001190700">
    <property type="component" value="Unassembled WGS sequence"/>
</dbReference>
<dbReference type="AlphaFoldDB" id="A0AAE0EZZ7"/>
<evidence type="ECO:0000256" key="1">
    <source>
        <dbReference type="SAM" id="MobiDB-lite"/>
    </source>
</evidence>